<dbReference type="PANTHER" id="PTHR33936">
    <property type="entry name" value="PROTEIN CBG17840"/>
    <property type="match status" value="1"/>
</dbReference>
<dbReference type="PANTHER" id="PTHR33936:SF24">
    <property type="entry name" value="C2H2-TYPE DOMAIN-CONTAINING PROTEIN"/>
    <property type="match status" value="1"/>
</dbReference>
<evidence type="ECO:0000313" key="4">
    <source>
        <dbReference type="EMBL" id="VEN58975.1"/>
    </source>
</evidence>
<dbReference type="Gene3D" id="3.30.160.60">
    <property type="entry name" value="Classic Zinc Finger"/>
    <property type="match status" value="1"/>
</dbReference>
<dbReference type="InterPro" id="IPR052797">
    <property type="entry name" value="RegFact_GeneExpr_CellDeath"/>
</dbReference>
<feature type="domain" description="SWIM-type" evidence="3">
    <location>
        <begin position="591"/>
        <end position="623"/>
    </location>
</feature>
<dbReference type="SMART" id="SM00355">
    <property type="entry name" value="ZnF_C2H2"/>
    <property type="match status" value="2"/>
</dbReference>
<sequence length="779" mass="90403">MPVMCLTCEKQFSTQFNLNKHSRLKHKVNRQHYSYDGNKFNFLCLECKDSSFRNGDDLIFHLRSKHSLHIEDEEKEFNTIEEFKSWKANMENKEKCSYVIYGGKNKLASGDVIQYFRCCRSGGNQKGRLCGPTTVANRQRNQKTQGSAKLSYACISKITLKIIENRFYVRRIITHYGHLNQIEHLRISQLDKKHLAAKLVDGVPNSKILDGIRDNISTNLKRIDLVTRQDLDNIKRSYNICQQDGVKHKNDAVSVELWIEECKTLHNNPVLLYKAQGQPCENFLDSDFVLIIMNEIQASLLSQFGKNIIAIDSTHGMNNYDFEMTTLMIVDEFNEGFPVALMFTNRKDTLINVVFFRAIKNKVGVILCRTFMSDLCETFYAAWAEVMGISQHQLYCSWHVDRAWRTNLNKVTKSNKRVAVYKTLKYIQKIAYISLFHEQLNSAILHMLDDPDTKKFGDYFVTYYTKNYMKWAYCYRKDCGINTNMKLESMHKVIKYFYLSGKHVKRLDKGLHATLKYVRDKIVDRMVKHTKGKQNMQQTESFKRHRVAITSSFIVNSDSNESYSVIHDNNQYHVKKTNILEKCCKTGCDFCNICIHQYSCSCPDYFLNSVICKHIHYVVLKNVNTSPLEKNNRDNGVIGVSECMDFFTATNVNPLCDKKERIMKEISDLTMLLNTHDVTKLSDSNFQLILSNLNVTKNLIRLPASQEEEHFQPIMEMSACKNILPQNRFYSTKKKRQLNTSTQILKNPSMSESKNISSVLKGDNVAYISRDAGEDHSYR</sequence>
<dbReference type="OrthoDB" id="6426693at2759"/>
<dbReference type="PROSITE" id="PS50966">
    <property type="entry name" value="ZF_SWIM"/>
    <property type="match status" value="1"/>
</dbReference>
<accession>A0A653DFJ5</accession>
<organism evidence="4 5">
    <name type="scientific">Callosobruchus maculatus</name>
    <name type="common">Southern cowpea weevil</name>
    <name type="synonym">Pulse bruchid</name>
    <dbReference type="NCBI Taxonomy" id="64391"/>
    <lineage>
        <taxon>Eukaryota</taxon>
        <taxon>Metazoa</taxon>
        <taxon>Ecdysozoa</taxon>
        <taxon>Arthropoda</taxon>
        <taxon>Hexapoda</taxon>
        <taxon>Insecta</taxon>
        <taxon>Pterygota</taxon>
        <taxon>Neoptera</taxon>
        <taxon>Endopterygota</taxon>
        <taxon>Coleoptera</taxon>
        <taxon>Polyphaga</taxon>
        <taxon>Cucujiformia</taxon>
        <taxon>Chrysomeloidea</taxon>
        <taxon>Chrysomelidae</taxon>
        <taxon>Bruchinae</taxon>
        <taxon>Bruchini</taxon>
        <taxon>Callosobruchus</taxon>
    </lineage>
</organism>
<keyword evidence="1" id="KW-0479">Metal-binding</keyword>
<feature type="domain" description="C2H2-type" evidence="2">
    <location>
        <begin position="3"/>
        <end position="31"/>
    </location>
</feature>
<evidence type="ECO:0000259" key="2">
    <source>
        <dbReference type="PROSITE" id="PS50157"/>
    </source>
</evidence>
<dbReference type="InterPro" id="IPR007527">
    <property type="entry name" value="Znf_SWIM"/>
</dbReference>
<dbReference type="AlphaFoldDB" id="A0A653DFJ5"/>
<keyword evidence="1" id="KW-0862">Zinc</keyword>
<evidence type="ECO:0000259" key="3">
    <source>
        <dbReference type="PROSITE" id="PS50966"/>
    </source>
</evidence>
<evidence type="ECO:0000256" key="1">
    <source>
        <dbReference type="PROSITE-ProRule" id="PRU00042"/>
    </source>
</evidence>
<keyword evidence="1" id="KW-0863">Zinc-finger</keyword>
<dbReference type="InterPro" id="IPR013087">
    <property type="entry name" value="Znf_C2H2_type"/>
</dbReference>
<dbReference type="PROSITE" id="PS00028">
    <property type="entry name" value="ZINC_FINGER_C2H2_1"/>
    <property type="match status" value="1"/>
</dbReference>
<dbReference type="EMBL" id="CAACVG010011840">
    <property type="protein sequence ID" value="VEN58975.1"/>
    <property type="molecule type" value="Genomic_DNA"/>
</dbReference>
<gene>
    <name evidence="4" type="ORF">CALMAC_LOCUS17162</name>
</gene>
<keyword evidence="5" id="KW-1185">Reference proteome</keyword>
<evidence type="ECO:0000313" key="5">
    <source>
        <dbReference type="Proteomes" id="UP000410492"/>
    </source>
</evidence>
<name>A0A653DFJ5_CALMS</name>
<dbReference type="Proteomes" id="UP000410492">
    <property type="component" value="Unassembled WGS sequence"/>
</dbReference>
<protein>
    <recommendedName>
        <fullName evidence="6">C2H2-type domain-containing protein</fullName>
    </recommendedName>
</protein>
<dbReference type="PROSITE" id="PS50157">
    <property type="entry name" value="ZINC_FINGER_C2H2_2"/>
    <property type="match status" value="1"/>
</dbReference>
<reference evidence="4 5" key="1">
    <citation type="submission" date="2019-01" db="EMBL/GenBank/DDBJ databases">
        <authorList>
            <person name="Sayadi A."/>
        </authorList>
    </citation>
    <scope>NUCLEOTIDE SEQUENCE [LARGE SCALE GENOMIC DNA]</scope>
</reference>
<dbReference type="GO" id="GO:0008270">
    <property type="term" value="F:zinc ion binding"/>
    <property type="evidence" value="ECO:0007669"/>
    <property type="project" value="UniProtKB-KW"/>
</dbReference>
<evidence type="ECO:0008006" key="6">
    <source>
        <dbReference type="Google" id="ProtNLM"/>
    </source>
</evidence>
<proteinExistence type="predicted"/>